<accession>A0A915IZU7</accession>
<dbReference type="WBParaSite" id="nRc.2.0.1.t19736-RA">
    <property type="protein sequence ID" value="nRc.2.0.1.t19736-RA"/>
    <property type="gene ID" value="nRc.2.0.1.g19736"/>
</dbReference>
<dbReference type="Proteomes" id="UP000887565">
    <property type="component" value="Unplaced"/>
</dbReference>
<reference evidence="2" key="1">
    <citation type="submission" date="2022-11" db="UniProtKB">
        <authorList>
            <consortium name="WormBaseParasite"/>
        </authorList>
    </citation>
    <scope>IDENTIFICATION</scope>
</reference>
<name>A0A915IZU7_ROMCU</name>
<organism evidence="1 2">
    <name type="scientific">Romanomermis culicivorax</name>
    <name type="common">Nematode worm</name>
    <dbReference type="NCBI Taxonomy" id="13658"/>
    <lineage>
        <taxon>Eukaryota</taxon>
        <taxon>Metazoa</taxon>
        <taxon>Ecdysozoa</taxon>
        <taxon>Nematoda</taxon>
        <taxon>Enoplea</taxon>
        <taxon>Dorylaimia</taxon>
        <taxon>Mermithida</taxon>
        <taxon>Mermithoidea</taxon>
        <taxon>Mermithidae</taxon>
        <taxon>Romanomermis</taxon>
    </lineage>
</organism>
<sequence length="91" mass="11536">MVERYNFMVMHQRHSLNFRTYSDERLKLAELYKNYREDYVFIFIRKQSNDQPIARHEPPFPYYFSTDYLTQQTSRRWRCPHDRQTDEYQNQ</sequence>
<proteinExistence type="predicted"/>
<protein>
    <submittedName>
        <fullName evidence="2">Uncharacterized protein</fullName>
    </submittedName>
</protein>
<dbReference type="AlphaFoldDB" id="A0A915IZU7"/>
<keyword evidence="1" id="KW-1185">Reference proteome</keyword>
<evidence type="ECO:0000313" key="1">
    <source>
        <dbReference type="Proteomes" id="UP000887565"/>
    </source>
</evidence>
<evidence type="ECO:0000313" key="2">
    <source>
        <dbReference type="WBParaSite" id="nRc.2.0.1.t19736-RA"/>
    </source>
</evidence>